<dbReference type="Pfam" id="PF00754">
    <property type="entry name" value="F5_F8_type_C"/>
    <property type="match status" value="1"/>
</dbReference>
<dbReference type="GO" id="GO:0006680">
    <property type="term" value="P:glucosylceramide catabolic process"/>
    <property type="evidence" value="ECO:0007669"/>
    <property type="project" value="TreeGrafter"/>
</dbReference>
<reference evidence="8 9" key="1">
    <citation type="submission" date="2016-10" db="EMBL/GenBank/DDBJ databases">
        <authorList>
            <person name="de Groot N.N."/>
        </authorList>
    </citation>
    <scope>NUCLEOTIDE SEQUENCE [LARGE SCALE GENOMIC DNA]</scope>
    <source>
        <strain evidence="8 9">CGMCC 4.2026</strain>
    </source>
</reference>
<dbReference type="GO" id="GO:0004348">
    <property type="term" value="F:glucosylceramidase activity"/>
    <property type="evidence" value="ECO:0007669"/>
    <property type="project" value="InterPro"/>
</dbReference>
<dbReference type="SUPFAM" id="SSF51445">
    <property type="entry name" value="(Trans)glycosidases"/>
    <property type="match status" value="1"/>
</dbReference>
<evidence type="ECO:0000256" key="2">
    <source>
        <dbReference type="ARBA" id="ARBA00022729"/>
    </source>
</evidence>
<organism evidence="8 9">
    <name type="scientific">Actinacidiphila rubida</name>
    <dbReference type="NCBI Taxonomy" id="310780"/>
    <lineage>
        <taxon>Bacteria</taxon>
        <taxon>Bacillati</taxon>
        <taxon>Actinomycetota</taxon>
        <taxon>Actinomycetes</taxon>
        <taxon>Kitasatosporales</taxon>
        <taxon>Streptomycetaceae</taxon>
        <taxon>Actinacidiphila</taxon>
    </lineage>
</organism>
<evidence type="ECO:0000256" key="3">
    <source>
        <dbReference type="ARBA" id="ARBA00022801"/>
    </source>
</evidence>
<sequence length="656" mass="69840">MRRRALAAAAVTAAALGLTCVPAVPTVAQTPAADHRGAAAAPGVTAPAASVWVTTADGAEHLQPQAPVAFRPGGSDLTTITVDPGRRYQSIDGFGGALTDSSAAVLSSLPAADRDAAMRQLFDPRQGIGVSFLRQPVGSSDFTASPTHYTYDDMPAGQTDFGLTHFSVAHDQRQILPLLRQAKKLNAQLTVMATPWSPPAWMKDGDSLVGGHLKDDPKVYQAYARYLVKFVQAYAAAGVPVDYLTVQNEPQNRRPNAYPGTDLPVQQETAVIEALGPLLREASPHTRILAYDHNWTTHPDDIKTAQQLGEDPQTDYPYEVLDSPAAKWIAGTAYHCYSGDPSAQTALHDAHPDKGIWFTECSGSHGATDTPPQIFRGTLTWHARTITVGTTRNWAKSVADWNLALDPQGGPHNGGCDTCSAFLTVAPDHTVTTNAEYYTIGHLSKFVKPGAVRIGSSNYGTTGWNGQLTDVAFTNPDGSTALVVHNENDDPRSFSVAVGDQSFPYTLPGGALATFTWPASGVLTSRLHEIPLTGATATASPAGQGSPQLAADDDGSTRWSSGAAQTPGQYVQLDLGRATSFRRVTVDSGDNLGDYARGWRLSVSDDGTTWRDVRAGAGTGQLTTVDVPLTRARYLRVTQTGTAGNWWSVADLHVYR</sequence>
<evidence type="ECO:0000256" key="1">
    <source>
        <dbReference type="ARBA" id="ARBA00005382"/>
    </source>
</evidence>
<dbReference type="InterPro" id="IPR033452">
    <property type="entry name" value="GH30_C"/>
</dbReference>
<dbReference type="RefSeq" id="WP_075017907.1">
    <property type="nucleotide sequence ID" value="NZ_FODD01000036.1"/>
</dbReference>
<dbReference type="EMBL" id="FODD01000036">
    <property type="protein sequence ID" value="SEO69351.1"/>
    <property type="molecule type" value="Genomic_DNA"/>
</dbReference>
<dbReference type="PANTHER" id="PTHR11069:SF23">
    <property type="entry name" value="LYSOSOMAL ACID GLUCOSYLCERAMIDASE"/>
    <property type="match status" value="1"/>
</dbReference>
<dbReference type="InterPro" id="IPR013780">
    <property type="entry name" value="Glyco_hydro_b"/>
</dbReference>
<feature type="domain" description="F5/8 type C" evidence="7">
    <location>
        <begin position="515"/>
        <end position="656"/>
    </location>
</feature>
<dbReference type="OrthoDB" id="9806701at2"/>
<keyword evidence="4" id="KW-0326">Glycosidase</keyword>
<dbReference type="InterPro" id="IPR000421">
    <property type="entry name" value="FA58C"/>
</dbReference>
<dbReference type="InterPro" id="IPR001139">
    <property type="entry name" value="Glyco_hydro_30"/>
</dbReference>
<dbReference type="Proteomes" id="UP000181951">
    <property type="component" value="Unassembled WGS sequence"/>
</dbReference>
<name>A0A1H8RSA5_9ACTN</name>
<dbReference type="PANTHER" id="PTHR11069">
    <property type="entry name" value="GLUCOSYLCERAMIDASE"/>
    <property type="match status" value="1"/>
</dbReference>
<dbReference type="Pfam" id="PF02055">
    <property type="entry name" value="Glyco_hydro_30"/>
    <property type="match status" value="1"/>
</dbReference>
<dbReference type="InterPro" id="IPR033453">
    <property type="entry name" value="Glyco_hydro_30_TIM-barrel"/>
</dbReference>
<feature type="region of interest" description="Disordered" evidence="5">
    <location>
        <begin position="536"/>
        <end position="565"/>
    </location>
</feature>
<gene>
    <name evidence="8" type="ORF">SAMN05216267_103673</name>
</gene>
<accession>A0A1H8RSA5</accession>
<dbReference type="GO" id="GO:0016020">
    <property type="term" value="C:membrane"/>
    <property type="evidence" value="ECO:0007669"/>
    <property type="project" value="GOC"/>
</dbReference>
<keyword evidence="3 4" id="KW-0378">Hydrolase</keyword>
<evidence type="ECO:0000256" key="6">
    <source>
        <dbReference type="SAM" id="SignalP"/>
    </source>
</evidence>
<dbReference type="InterPro" id="IPR008979">
    <property type="entry name" value="Galactose-bd-like_sf"/>
</dbReference>
<evidence type="ECO:0000256" key="5">
    <source>
        <dbReference type="SAM" id="MobiDB-lite"/>
    </source>
</evidence>
<dbReference type="Gene3D" id="2.60.120.260">
    <property type="entry name" value="Galactose-binding domain-like"/>
    <property type="match status" value="1"/>
</dbReference>
<dbReference type="SUPFAM" id="SSF49785">
    <property type="entry name" value="Galactose-binding domain-like"/>
    <property type="match status" value="1"/>
</dbReference>
<evidence type="ECO:0000313" key="9">
    <source>
        <dbReference type="Proteomes" id="UP000181951"/>
    </source>
</evidence>
<evidence type="ECO:0000259" key="7">
    <source>
        <dbReference type="PROSITE" id="PS50022"/>
    </source>
</evidence>
<feature type="chain" id="PRO_5010271213" evidence="6">
    <location>
        <begin position="24"/>
        <end position="656"/>
    </location>
</feature>
<proteinExistence type="inferred from homology"/>
<evidence type="ECO:0000313" key="8">
    <source>
        <dbReference type="EMBL" id="SEO69351.1"/>
    </source>
</evidence>
<feature type="signal peptide" evidence="6">
    <location>
        <begin position="1"/>
        <end position="23"/>
    </location>
</feature>
<dbReference type="PROSITE" id="PS50022">
    <property type="entry name" value="FA58C_3"/>
    <property type="match status" value="1"/>
</dbReference>
<evidence type="ECO:0000256" key="4">
    <source>
        <dbReference type="RuleBase" id="RU361188"/>
    </source>
</evidence>
<comment type="similarity">
    <text evidence="1 4">Belongs to the glycosyl hydrolase 30 family.</text>
</comment>
<protein>
    <submittedName>
        <fullName evidence="8">Glucosylceramidase</fullName>
    </submittedName>
</protein>
<keyword evidence="2 6" id="KW-0732">Signal</keyword>
<dbReference type="AlphaFoldDB" id="A0A1H8RSA5"/>
<dbReference type="PRINTS" id="PR00843">
    <property type="entry name" value="GLHYDRLASE30"/>
</dbReference>
<dbReference type="Gene3D" id="3.20.20.80">
    <property type="entry name" value="Glycosidases"/>
    <property type="match status" value="1"/>
</dbReference>
<feature type="compositionally biased region" description="Polar residues" evidence="5">
    <location>
        <begin position="536"/>
        <end position="547"/>
    </location>
</feature>
<dbReference type="STRING" id="310780.SAMN05216267_103673"/>
<dbReference type="InterPro" id="IPR017853">
    <property type="entry name" value="GH"/>
</dbReference>
<keyword evidence="9" id="KW-1185">Reference proteome</keyword>
<dbReference type="Pfam" id="PF17189">
    <property type="entry name" value="Glyco_hydro_30C"/>
    <property type="match status" value="1"/>
</dbReference>
<dbReference type="Gene3D" id="2.60.40.1180">
    <property type="entry name" value="Golgi alpha-mannosidase II"/>
    <property type="match status" value="1"/>
</dbReference>